<dbReference type="Pfam" id="PF13399">
    <property type="entry name" value="LytR_C"/>
    <property type="match status" value="1"/>
</dbReference>
<feature type="region of interest" description="Disordered" evidence="2">
    <location>
        <begin position="1"/>
        <end position="26"/>
    </location>
</feature>
<dbReference type="AlphaFoldDB" id="A0A0C1QQ93"/>
<dbReference type="PANTHER" id="PTHR33392">
    <property type="entry name" value="POLYISOPRENYL-TEICHOIC ACID--PEPTIDOGLYCAN TEICHOIC ACID TRANSFERASE TAGU"/>
    <property type="match status" value="1"/>
</dbReference>
<dbReference type="RefSeq" id="WP_038082571.1">
    <property type="nucleotide sequence ID" value="NZ_JHEG04000001.1"/>
</dbReference>
<dbReference type="EMBL" id="JHEG04000001">
    <property type="protein sequence ID" value="KAF3888802.1"/>
    <property type="molecule type" value="Genomic_DNA"/>
</dbReference>
<keyword evidence="8" id="KW-1185">Reference proteome</keyword>
<comment type="caution">
    <text evidence="7">The sequence shown here is derived from an EMBL/GenBank/DDBJ whole genome shotgun (WGS) entry which is preliminary data.</text>
</comment>
<gene>
    <name evidence="7" type="ORF">DA73_0242490</name>
    <name evidence="6" type="ORF">DA73_0400027450</name>
</gene>
<dbReference type="PANTHER" id="PTHR33392:SF6">
    <property type="entry name" value="POLYISOPRENYL-TEICHOIC ACID--PEPTIDOGLYCAN TEICHOIC ACID TRANSFERASE TAGU"/>
    <property type="match status" value="1"/>
</dbReference>
<dbReference type="InterPro" id="IPR004474">
    <property type="entry name" value="LytR_CpsA_psr"/>
</dbReference>
<organism evidence="7">
    <name type="scientific">Tolypothrix bouteillei VB521301</name>
    <dbReference type="NCBI Taxonomy" id="1479485"/>
    <lineage>
        <taxon>Bacteria</taxon>
        <taxon>Bacillati</taxon>
        <taxon>Cyanobacteriota</taxon>
        <taxon>Cyanophyceae</taxon>
        <taxon>Nostocales</taxon>
        <taxon>Tolypothrichaceae</taxon>
        <taxon>Tolypothrix</taxon>
    </lineage>
</organism>
<proteinExistence type="inferred from homology"/>
<dbReference type="EMBL" id="JHEG02000059">
    <property type="protein sequence ID" value="KIE07694.1"/>
    <property type="molecule type" value="Genomic_DNA"/>
</dbReference>
<evidence type="ECO:0000256" key="1">
    <source>
        <dbReference type="ARBA" id="ARBA00006068"/>
    </source>
</evidence>
<accession>A0A0C1QQ93</accession>
<dbReference type="Pfam" id="PF03816">
    <property type="entry name" value="LytR_cpsA_psr"/>
    <property type="match status" value="1"/>
</dbReference>
<evidence type="ECO:0000259" key="5">
    <source>
        <dbReference type="Pfam" id="PF13399"/>
    </source>
</evidence>
<dbReference type="NCBIfam" id="TIGR00350">
    <property type="entry name" value="lytR_cpsA_psr"/>
    <property type="match status" value="1"/>
</dbReference>
<name>A0A0C1QQ93_9CYAN</name>
<dbReference type="OrthoDB" id="305468at2"/>
<feature type="domain" description="Cell envelope-related transcriptional attenuator" evidence="4">
    <location>
        <begin position="131"/>
        <end position="277"/>
    </location>
</feature>
<dbReference type="InterPro" id="IPR050922">
    <property type="entry name" value="LytR/CpsA/Psr_CW_biosynth"/>
</dbReference>
<comment type="similarity">
    <text evidence="1">Belongs to the LytR/CpsA/Psr (LCP) family.</text>
</comment>
<keyword evidence="3" id="KW-0472">Membrane</keyword>
<reference evidence="6" key="2">
    <citation type="submission" date="2019-11" db="EMBL/GenBank/DDBJ databases">
        <title>Improved Assembly of Tolypothrix boutellei genome.</title>
        <authorList>
            <person name="Sarangi A.N."/>
            <person name="Mukherjee M."/>
            <person name="Ghosh S."/>
            <person name="Singh D."/>
            <person name="Das A."/>
            <person name="Kant S."/>
            <person name="Prusty A."/>
            <person name="Tripathy S."/>
        </authorList>
    </citation>
    <scope>NUCLEOTIDE SEQUENCE</scope>
    <source>
        <strain evidence="6">VB521301</strain>
    </source>
</reference>
<keyword evidence="3" id="KW-1133">Transmembrane helix</keyword>
<protein>
    <submittedName>
        <fullName evidence="6">LCP family protein</fullName>
    </submittedName>
    <submittedName>
        <fullName evidence="7">LytR family transcriptional regulator</fullName>
    </submittedName>
</protein>
<feature type="transmembrane region" description="Helical" evidence="3">
    <location>
        <begin position="32"/>
        <end position="57"/>
    </location>
</feature>
<dbReference type="InterPro" id="IPR027381">
    <property type="entry name" value="LytR/CpsA/Psr_C"/>
</dbReference>
<dbReference type="Proteomes" id="UP000029738">
    <property type="component" value="Unassembled WGS sequence"/>
</dbReference>
<evidence type="ECO:0000256" key="2">
    <source>
        <dbReference type="SAM" id="MobiDB-lite"/>
    </source>
</evidence>
<evidence type="ECO:0000313" key="8">
    <source>
        <dbReference type="Proteomes" id="UP000029738"/>
    </source>
</evidence>
<reference evidence="7" key="1">
    <citation type="journal article" date="2015" name="Genome Announc.">
        <title>Draft Genome Sequence of Tolypothrix boutellei Strain VB521301.</title>
        <authorList>
            <person name="Chandrababunaidu M.M."/>
            <person name="Singh D."/>
            <person name="Sen D."/>
            <person name="Bhan S."/>
            <person name="Das S."/>
            <person name="Gupta A."/>
            <person name="Adhikary S.P."/>
            <person name="Tripathy S."/>
        </authorList>
    </citation>
    <scope>NUCLEOTIDE SEQUENCE</scope>
    <source>
        <strain evidence="7">VB521301</strain>
    </source>
</reference>
<evidence type="ECO:0000256" key="3">
    <source>
        <dbReference type="SAM" id="Phobius"/>
    </source>
</evidence>
<keyword evidence="3" id="KW-0812">Transmembrane</keyword>
<evidence type="ECO:0000313" key="7">
    <source>
        <dbReference type="EMBL" id="KIE07694.1"/>
    </source>
</evidence>
<dbReference type="STRING" id="1479485.DA73_0242490"/>
<dbReference type="Gene3D" id="3.40.630.190">
    <property type="entry name" value="LCP protein"/>
    <property type="match status" value="1"/>
</dbReference>
<evidence type="ECO:0000259" key="4">
    <source>
        <dbReference type="Pfam" id="PF03816"/>
    </source>
</evidence>
<feature type="compositionally biased region" description="Polar residues" evidence="2">
    <location>
        <begin position="1"/>
        <end position="12"/>
    </location>
</feature>
<sequence length="472" mass="51970">MTIQRTSAQGNHSAPRPEPSDRNTQSHKSGRWLWFWVGMSGIAMVSATAGALLAVSLTSTPLMQTNLSPDEAAVFDADRISGSGLRFSELTRPVNILIMGMSVLPQDIQNPPSESLKLRYHPQVNSFDGLADVMLLIRFDPEKKKLVMLSIPRDTRTKIEGHSARKINATNVLGGPALTAKTVSNVLDGVGIDRYIRINVLGVAKLIDALGGVTVYVPKDMKYKDESQHLFINLKAGKQHLNGDQALQLLRFRHDENGDIGRIQRQQMVMRALMDQSLTPATVAQLPKILNVVKDNIDTNLTVEELLALVGYGVRTNRSNMQMMMLPGRFSQLGEFEASYWVPDKKRISAMMAQHFEVKSELIPLTSEPSSLRVAVQDSTGSQNTNLRPLIKALQNAGYNNVYIAKSWGEPLEVTHIVAQQGDGNSAESIRNSLGFGEVRVESTGNLGSDISIQVGKDWVEKIRNLENPVAP</sequence>
<evidence type="ECO:0000313" key="6">
    <source>
        <dbReference type="EMBL" id="KAF3888802.1"/>
    </source>
</evidence>
<feature type="domain" description="LytR/CpsA/Psr regulator C-terminal" evidence="5">
    <location>
        <begin position="372"/>
        <end position="459"/>
    </location>
</feature>